<protein>
    <recommendedName>
        <fullName evidence="8">Serpin B7</fullName>
    </recommendedName>
    <alternativeName>
        <fullName evidence="9">Megsin</fullName>
    </alternativeName>
</protein>
<comment type="function">
    <text evidence="7">Might function as an inhibitor of Lys-specific proteases. Might influence the maturation of megakaryocytes via its action as a serpin.</text>
</comment>
<evidence type="ECO:0000256" key="1">
    <source>
        <dbReference type="ARBA" id="ARBA00004496"/>
    </source>
</evidence>
<accession>A0A8C6CIT9</accession>
<dbReference type="GO" id="GO:0005737">
    <property type="term" value="C:cytoplasm"/>
    <property type="evidence" value="ECO:0007669"/>
    <property type="project" value="UniProtKB-SubCell"/>
</dbReference>
<dbReference type="SMART" id="SM00093">
    <property type="entry name" value="SERPIN"/>
    <property type="match status" value="1"/>
</dbReference>
<keyword evidence="5" id="KW-0646">Protease inhibitor</keyword>
<dbReference type="FunFam" id="2.30.39.10:FF:000001">
    <property type="entry name" value="Serpin family B member 2"/>
    <property type="match status" value="1"/>
</dbReference>
<dbReference type="PANTHER" id="PTHR11461:SF199">
    <property type="entry name" value="SERPIN B11"/>
    <property type="match status" value="1"/>
</dbReference>
<reference evidence="11" key="2">
    <citation type="submission" date="2025-09" db="UniProtKB">
        <authorList>
            <consortium name="Ensembl"/>
        </authorList>
    </citation>
    <scope>IDENTIFICATION</scope>
</reference>
<dbReference type="FunFam" id="3.30.497.10:FF:000015">
    <property type="entry name" value="Serpin family B member 7"/>
    <property type="match status" value="1"/>
</dbReference>
<dbReference type="PANTHER" id="PTHR11461">
    <property type="entry name" value="SERINE PROTEASE INHIBITOR, SERPIN"/>
    <property type="match status" value="1"/>
</dbReference>
<evidence type="ECO:0000259" key="10">
    <source>
        <dbReference type="SMART" id="SM00093"/>
    </source>
</evidence>
<dbReference type="AlphaFoldDB" id="A0A8C6CIT9"/>
<dbReference type="GeneTree" id="ENSGT00940000161560"/>
<sequence length="414" mass="46702">MPKSATRECTSRELSSGGALPRMDSLSRANAEFCLDVFKELNYNHAGDNVFFSPLSLLYALSMILLGARGDSAEQMEKVLHFNHIVESSGPEFKDLAKCSQAGRIHSELGVLFSQINRPDPNYTLSIANRLYGTKAMAFHERYLHCSEQLYQARLQTIDFERSVEETRRTINAWVESKTDGKVTNLFGKGTIDPSCVMVLVNAIYFKGQWQNKFQERETFKTPFQLNKGKSVTVEMMHQIGKFKLALIEDPQMQVLELPYVNSTLSMIILLPVGTADVGQVEKQLNSKTFQEWTSPSNMVERDVEVHLPRFKLEIKYELNSLLESLGMTDIFSQVKADLSGISPVKGLFVSKVIHKSYVEVNEEGTEAAVATGDALVVKRLPIRAQFVANHPFLFFIRHFHTNTIVFCGKLAFP</sequence>
<evidence type="ECO:0000256" key="3">
    <source>
        <dbReference type="ARBA" id="ARBA00022490"/>
    </source>
</evidence>
<dbReference type="InterPro" id="IPR000215">
    <property type="entry name" value="Serpin_fam"/>
</dbReference>
<evidence type="ECO:0000256" key="9">
    <source>
        <dbReference type="ARBA" id="ARBA00079300"/>
    </source>
</evidence>
<dbReference type="InterPro" id="IPR036186">
    <property type="entry name" value="Serpin_sf"/>
</dbReference>
<evidence type="ECO:0000256" key="4">
    <source>
        <dbReference type="ARBA" id="ARBA00022553"/>
    </source>
</evidence>
<dbReference type="InterPro" id="IPR023796">
    <property type="entry name" value="Serpin_dom"/>
</dbReference>
<dbReference type="Proteomes" id="UP000694544">
    <property type="component" value="Unplaced"/>
</dbReference>
<dbReference type="Gene3D" id="2.30.39.10">
    <property type="entry name" value="Alpha-1-antitrypsin, domain 1"/>
    <property type="match status" value="1"/>
</dbReference>
<evidence type="ECO:0000256" key="2">
    <source>
        <dbReference type="ARBA" id="ARBA00006426"/>
    </source>
</evidence>
<dbReference type="GO" id="GO:0005615">
    <property type="term" value="C:extracellular space"/>
    <property type="evidence" value="ECO:0007669"/>
    <property type="project" value="InterPro"/>
</dbReference>
<evidence type="ECO:0000256" key="8">
    <source>
        <dbReference type="ARBA" id="ARBA00071176"/>
    </source>
</evidence>
<dbReference type="Gene3D" id="3.30.497.10">
    <property type="entry name" value="Antithrombin, subunit I, domain 2"/>
    <property type="match status" value="1"/>
</dbReference>
<organism evidence="11 12">
    <name type="scientific">Moschus moschiferus</name>
    <name type="common">Siberian musk deer</name>
    <name type="synonym">Moschus sibiricus</name>
    <dbReference type="NCBI Taxonomy" id="68415"/>
    <lineage>
        <taxon>Eukaryota</taxon>
        <taxon>Metazoa</taxon>
        <taxon>Chordata</taxon>
        <taxon>Craniata</taxon>
        <taxon>Vertebrata</taxon>
        <taxon>Euteleostomi</taxon>
        <taxon>Mammalia</taxon>
        <taxon>Eutheria</taxon>
        <taxon>Laurasiatheria</taxon>
        <taxon>Artiodactyla</taxon>
        <taxon>Ruminantia</taxon>
        <taxon>Pecora</taxon>
        <taxon>Moschidae</taxon>
        <taxon>Moschus</taxon>
    </lineage>
</organism>
<comment type="subcellular location">
    <subcellularLocation>
        <location evidence="1">Cytoplasm</location>
    </subcellularLocation>
</comment>
<dbReference type="Pfam" id="PF00079">
    <property type="entry name" value="Serpin"/>
    <property type="match status" value="1"/>
</dbReference>
<dbReference type="PROSITE" id="PS00284">
    <property type="entry name" value="SERPIN"/>
    <property type="match status" value="1"/>
</dbReference>
<dbReference type="CDD" id="cd19570">
    <property type="entry name" value="serpinB11_epipin"/>
    <property type="match status" value="1"/>
</dbReference>
<reference evidence="11" key="1">
    <citation type="submission" date="2025-08" db="UniProtKB">
        <authorList>
            <consortium name="Ensembl"/>
        </authorList>
    </citation>
    <scope>IDENTIFICATION</scope>
</reference>
<feature type="domain" description="Serpin" evidence="10">
    <location>
        <begin position="35"/>
        <end position="414"/>
    </location>
</feature>
<keyword evidence="6" id="KW-0722">Serine protease inhibitor</keyword>
<keyword evidence="12" id="KW-1185">Reference proteome</keyword>
<dbReference type="FunFam" id="3.30.497.10:FF:000052">
    <property type="entry name" value="Serpin, putative"/>
    <property type="match status" value="1"/>
</dbReference>
<dbReference type="InterPro" id="IPR042178">
    <property type="entry name" value="Serpin_sf_1"/>
</dbReference>
<evidence type="ECO:0000256" key="7">
    <source>
        <dbReference type="ARBA" id="ARBA00057920"/>
    </source>
</evidence>
<dbReference type="InterPro" id="IPR042185">
    <property type="entry name" value="Serpin_sf_2"/>
</dbReference>
<dbReference type="GO" id="GO:0004867">
    <property type="term" value="F:serine-type endopeptidase inhibitor activity"/>
    <property type="evidence" value="ECO:0007669"/>
    <property type="project" value="UniProtKB-KW"/>
</dbReference>
<keyword evidence="3" id="KW-0963">Cytoplasm</keyword>
<evidence type="ECO:0000313" key="11">
    <source>
        <dbReference type="Ensembl" id="ENSMMSP00000001990.1"/>
    </source>
</evidence>
<evidence type="ECO:0000313" key="12">
    <source>
        <dbReference type="Proteomes" id="UP000694544"/>
    </source>
</evidence>
<name>A0A8C6CIT9_MOSMO</name>
<gene>
    <name evidence="11" type="primary">SERPINB11</name>
</gene>
<dbReference type="Ensembl" id="ENSMMST00000002188.1">
    <property type="protein sequence ID" value="ENSMMSP00000001990.1"/>
    <property type="gene ID" value="ENSMMSG00000001585.1"/>
</dbReference>
<dbReference type="InterPro" id="IPR023795">
    <property type="entry name" value="Serpin_CS"/>
</dbReference>
<evidence type="ECO:0000256" key="6">
    <source>
        <dbReference type="ARBA" id="ARBA00022900"/>
    </source>
</evidence>
<evidence type="ECO:0000256" key="5">
    <source>
        <dbReference type="ARBA" id="ARBA00022690"/>
    </source>
</evidence>
<dbReference type="SUPFAM" id="SSF56574">
    <property type="entry name" value="Serpins"/>
    <property type="match status" value="1"/>
</dbReference>
<proteinExistence type="inferred from homology"/>
<comment type="similarity">
    <text evidence="2">Belongs to the serpin family. Ov-serpin subfamily.</text>
</comment>
<keyword evidence="4" id="KW-0597">Phosphoprotein</keyword>